<accession>A0A8H7Y835</accession>
<evidence type="ECO:0000259" key="6">
    <source>
        <dbReference type="SMART" id="SM00184"/>
    </source>
</evidence>
<dbReference type="EMBL" id="JAFIQS010000002">
    <property type="protein sequence ID" value="KAG5172649.1"/>
    <property type="molecule type" value="Genomic_DNA"/>
</dbReference>
<dbReference type="GO" id="GO:0008270">
    <property type="term" value="F:zinc ion binding"/>
    <property type="evidence" value="ECO:0007669"/>
    <property type="project" value="UniProtKB-KW"/>
</dbReference>
<feature type="region of interest" description="Disordered" evidence="5">
    <location>
        <begin position="296"/>
        <end position="328"/>
    </location>
</feature>
<comment type="caution">
    <text evidence="7">The sequence shown here is derived from an EMBL/GenBank/DDBJ whole genome shotgun (WGS) entry which is preliminary data.</text>
</comment>
<dbReference type="InterPro" id="IPR027370">
    <property type="entry name" value="Znf-RING_euk"/>
</dbReference>
<feature type="region of interest" description="Disordered" evidence="5">
    <location>
        <begin position="1"/>
        <end position="73"/>
    </location>
</feature>
<gene>
    <name evidence="7" type="ORF">JR316_002151</name>
</gene>
<feature type="compositionally biased region" description="Polar residues" evidence="5">
    <location>
        <begin position="1"/>
        <end position="10"/>
    </location>
</feature>
<dbReference type="SMART" id="SM00184">
    <property type="entry name" value="RING"/>
    <property type="match status" value="1"/>
</dbReference>
<dbReference type="PROSITE" id="PS00518">
    <property type="entry name" value="ZF_RING_1"/>
    <property type="match status" value="1"/>
</dbReference>
<reference evidence="7" key="1">
    <citation type="submission" date="2021-02" db="EMBL/GenBank/DDBJ databases">
        <title>Psilocybe cubensis genome.</title>
        <authorList>
            <person name="Mckernan K.J."/>
            <person name="Crawford S."/>
            <person name="Trippe A."/>
            <person name="Kane L.T."/>
            <person name="Mclaughlin S."/>
        </authorList>
    </citation>
    <scope>NUCLEOTIDE SEQUENCE [LARGE SCALE GENOMIC DNA]</scope>
    <source>
        <strain evidence="7">MGC-MH-2018</strain>
    </source>
</reference>
<keyword evidence="3" id="KW-0862">Zinc</keyword>
<feature type="coiled-coil region" evidence="4">
    <location>
        <begin position="95"/>
        <end position="136"/>
    </location>
</feature>
<feature type="domain" description="RING-type" evidence="6">
    <location>
        <begin position="157"/>
        <end position="268"/>
    </location>
</feature>
<keyword evidence="4" id="KW-0175">Coiled coil</keyword>
<dbReference type="InterPro" id="IPR013083">
    <property type="entry name" value="Znf_RING/FYVE/PHD"/>
</dbReference>
<dbReference type="AlphaFoldDB" id="A0A8H7Y835"/>
<proteinExistence type="predicted"/>
<keyword evidence="2" id="KW-0863">Zinc-finger</keyword>
<dbReference type="InterPro" id="IPR017907">
    <property type="entry name" value="Znf_RING_CS"/>
</dbReference>
<evidence type="ECO:0000313" key="7">
    <source>
        <dbReference type="EMBL" id="KAG5172649.1"/>
    </source>
</evidence>
<protein>
    <recommendedName>
        <fullName evidence="6">RING-type domain-containing protein</fullName>
    </recommendedName>
</protein>
<feature type="compositionally biased region" description="Basic residues" evidence="5">
    <location>
        <begin position="54"/>
        <end position="66"/>
    </location>
</feature>
<evidence type="ECO:0000256" key="3">
    <source>
        <dbReference type="ARBA" id="ARBA00022833"/>
    </source>
</evidence>
<feature type="compositionally biased region" description="Polar residues" evidence="5">
    <location>
        <begin position="37"/>
        <end position="49"/>
    </location>
</feature>
<dbReference type="InterPro" id="IPR001841">
    <property type="entry name" value="Znf_RING"/>
</dbReference>
<dbReference type="Pfam" id="PF13445">
    <property type="entry name" value="zf-RING_UBOX"/>
    <property type="match status" value="1"/>
</dbReference>
<evidence type="ECO:0000256" key="5">
    <source>
        <dbReference type="SAM" id="MobiDB-lite"/>
    </source>
</evidence>
<evidence type="ECO:0000256" key="4">
    <source>
        <dbReference type="SAM" id="Coils"/>
    </source>
</evidence>
<dbReference type="SUPFAM" id="SSF57850">
    <property type="entry name" value="RING/U-box"/>
    <property type="match status" value="1"/>
</dbReference>
<organism evidence="7">
    <name type="scientific">Psilocybe cubensis</name>
    <name type="common">Psychedelic mushroom</name>
    <name type="synonym">Stropharia cubensis</name>
    <dbReference type="NCBI Taxonomy" id="181762"/>
    <lineage>
        <taxon>Eukaryota</taxon>
        <taxon>Fungi</taxon>
        <taxon>Dikarya</taxon>
        <taxon>Basidiomycota</taxon>
        <taxon>Agaricomycotina</taxon>
        <taxon>Agaricomycetes</taxon>
        <taxon>Agaricomycetidae</taxon>
        <taxon>Agaricales</taxon>
        <taxon>Agaricineae</taxon>
        <taxon>Strophariaceae</taxon>
        <taxon>Psilocybe</taxon>
    </lineage>
</organism>
<name>A0A8H7Y835_PSICU</name>
<keyword evidence="1" id="KW-0479">Metal-binding</keyword>
<evidence type="ECO:0000256" key="2">
    <source>
        <dbReference type="ARBA" id="ARBA00022771"/>
    </source>
</evidence>
<evidence type="ECO:0000256" key="1">
    <source>
        <dbReference type="ARBA" id="ARBA00022723"/>
    </source>
</evidence>
<sequence>MPATRTSSIPPRSRHAPVPSTPKSVREAPFDSEVISLASSSDAENSIVQPTLRRQGKPRPIARPKKNTAPVPAEEIIEISDDDSPAEVSTQASVIADFKRQINRLREESMKHKRECERASRELREVKDENRQLHALYKPDKGKITLDSNQVMDQLDCEICSLRLWTPYMYDTPHSMDQFRPSNLSPLSLPDCGHAFCESCLQSWFSRAKTEFMVAHPHNPPDQLNNSALVSQIIQSLSLSPQLVNDRHVMNMLWQCIPPCPTYTCPTCREPVRSRPTEVFTLKSLVRTISAAIGESSPQRKGLTNRKGKAPADAGGDPWSQFFAPKRL</sequence>
<dbReference type="Gene3D" id="3.30.40.10">
    <property type="entry name" value="Zinc/RING finger domain, C3HC4 (zinc finger)"/>
    <property type="match status" value="1"/>
</dbReference>